<accession>A0A198GF23</accession>
<evidence type="ECO:0000256" key="6">
    <source>
        <dbReference type="ARBA" id="ARBA00022729"/>
    </source>
</evidence>
<proteinExistence type="predicted"/>
<evidence type="ECO:0000259" key="12">
    <source>
        <dbReference type="Pfam" id="PF05658"/>
    </source>
</evidence>
<name>A0A198GF23_9GAMM</name>
<dbReference type="InterPro" id="IPR008640">
    <property type="entry name" value="Adhesin_Head_dom"/>
</dbReference>
<evidence type="ECO:0000256" key="10">
    <source>
        <dbReference type="SAM" id="SignalP"/>
    </source>
</evidence>
<dbReference type="AlphaFoldDB" id="A0A198GF23"/>
<evidence type="ECO:0000256" key="9">
    <source>
        <dbReference type="ARBA" id="ARBA00023237"/>
    </source>
</evidence>
<comment type="caution">
    <text evidence="13">The sequence shown here is derived from an EMBL/GenBank/DDBJ whole genome shotgun (WGS) entry which is preliminary data.</text>
</comment>
<evidence type="ECO:0000256" key="7">
    <source>
        <dbReference type="ARBA" id="ARBA00022927"/>
    </source>
</evidence>
<organism evidence="13 14">
    <name type="scientific">Proteus myxofaciens ATCC 19692</name>
    <dbReference type="NCBI Taxonomy" id="1354337"/>
    <lineage>
        <taxon>Bacteria</taxon>
        <taxon>Pseudomonadati</taxon>
        <taxon>Pseudomonadota</taxon>
        <taxon>Gammaproteobacteria</taxon>
        <taxon>Enterobacterales</taxon>
        <taxon>Morganellaceae</taxon>
        <taxon>Proteus</taxon>
    </lineage>
</organism>
<dbReference type="InterPro" id="IPR005594">
    <property type="entry name" value="YadA_C"/>
</dbReference>
<evidence type="ECO:0000256" key="8">
    <source>
        <dbReference type="ARBA" id="ARBA00023136"/>
    </source>
</evidence>
<dbReference type="STRING" id="1354337.M983_0959"/>
<keyword evidence="6 10" id="KW-0732">Signal</keyword>
<keyword evidence="9" id="KW-0998">Cell outer membrane</keyword>
<keyword evidence="5" id="KW-0812">Transmembrane</keyword>
<dbReference type="Gene3D" id="3.30.1300.30">
    <property type="entry name" value="GSPII I/J protein-like"/>
    <property type="match status" value="1"/>
</dbReference>
<dbReference type="OrthoDB" id="6465142at2"/>
<evidence type="ECO:0000256" key="2">
    <source>
        <dbReference type="ARBA" id="ARBA00004442"/>
    </source>
</evidence>
<sequence>MALKKYTLILIPLLFPLLAYSNTPLDKKENTLPEKIVPGYSLGLDSHAQGNKSTAIGIDSQAKASQSVAIGYQSLATEEKTVSFGNKEKKVTSRLVNISEGKENNDAVNVIQMKTLVDKNKRIGDNAVNQLKRTVTTQISQLKTNLTDFDRYYRERQATITDAIEVVDKKIISLEKKVFAGIASSVAIASIPYLAHDRFSSGIGISNYRTGTAIAGGIQYKPADDIAVRINSSINSESEIIIGGGLAYGW</sequence>
<reference evidence="13 14" key="1">
    <citation type="submission" date="2016-04" db="EMBL/GenBank/DDBJ databases">
        <title>ATOL: Assembling a taxonomically balanced genome-scale reconstruction of the evolutionary history of the Enterobacteriaceae.</title>
        <authorList>
            <person name="Plunkett G.III."/>
            <person name="Neeno-Eckwall E.C."/>
            <person name="Glasner J.D."/>
            <person name="Perna N.T."/>
        </authorList>
    </citation>
    <scope>NUCLEOTIDE SEQUENCE [LARGE SCALE GENOMIC DNA]</scope>
    <source>
        <strain evidence="13 14">ATCC 19692</strain>
    </source>
</reference>
<evidence type="ECO:0000256" key="5">
    <source>
        <dbReference type="ARBA" id="ARBA00022692"/>
    </source>
</evidence>
<evidence type="ECO:0000313" key="14">
    <source>
        <dbReference type="Proteomes" id="UP000094023"/>
    </source>
</evidence>
<dbReference type="GO" id="GO:0009986">
    <property type="term" value="C:cell surface"/>
    <property type="evidence" value="ECO:0007669"/>
    <property type="project" value="UniProtKB-SubCell"/>
</dbReference>
<feature type="chain" id="PRO_5008278979" description="Trimeric autotransporter adhesin YadA-like C-terminal membrane anchor domain-containing protein" evidence="10">
    <location>
        <begin position="22"/>
        <end position="250"/>
    </location>
</feature>
<dbReference type="InterPro" id="IPR045584">
    <property type="entry name" value="Pilin-like"/>
</dbReference>
<keyword evidence="4" id="KW-1134">Transmembrane beta strand</keyword>
<keyword evidence="14" id="KW-1185">Reference proteome</keyword>
<feature type="domain" description="Trimeric autotransporter adhesin YadA-like C-terminal membrane anchor" evidence="11">
    <location>
        <begin position="196"/>
        <end position="250"/>
    </location>
</feature>
<dbReference type="PATRIC" id="fig|1354337.4.peg.978"/>
<comment type="subcellular location">
    <subcellularLocation>
        <location evidence="2">Cell outer membrane</location>
    </subcellularLocation>
    <subcellularLocation>
        <location evidence="1">Cell surface</location>
    </subcellularLocation>
</comment>
<evidence type="ECO:0000259" key="11">
    <source>
        <dbReference type="Pfam" id="PF03895"/>
    </source>
</evidence>
<dbReference type="RefSeq" id="WP_066747866.1">
    <property type="nucleotide sequence ID" value="NZ_LXEN01000040.1"/>
</dbReference>
<dbReference type="InterPro" id="IPR011049">
    <property type="entry name" value="Serralysin-like_metalloprot_C"/>
</dbReference>
<dbReference type="GO" id="GO:0015031">
    <property type="term" value="P:protein transport"/>
    <property type="evidence" value="ECO:0007669"/>
    <property type="project" value="UniProtKB-KW"/>
</dbReference>
<protein>
    <recommendedName>
        <fullName evidence="15">Trimeric autotransporter adhesin YadA-like C-terminal membrane anchor domain-containing protein</fullName>
    </recommendedName>
</protein>
<dbReference type="Pfam" id="PF03895">
    <property type="entry name" value="YadA_anchor"/>
    <property type="match status" value="1"/>
</dbReference>
<keyword evidence="3" id="KW-0813">Transport</keyword>
<evidence type="ECO:0000256" key="1">
    <source>
        <dbReference type="ARBA" id="ARBA00004241"/>
    </source>
</evidence>
<evidence type="ECO:0000256" key="4">
    <source>
        <dbReference type="ARBA" id="ARBA00022452"/>
    </source>
</evidence>
<feature type="domain" description="Trimeric autotransporter adhesin YadA-like head" evidence="12">
    <location>
        <begin position="48"/>
        <end position="74"/>
    </location>
</feature>
<evidence type="ECO:0008006" key="15">
    <source>
        <dbReference type="Google" id="ProtNLM"/>
    </source>
</evidence>
<evidence type="ECO:0000256" key="3">
    <source>
        <dbReference type="ARBA" id="ARBA00022448"/>
    </source>
</evidence>
<keyword evidence="8" id="KW-0472">Membrane</keyword>
<gene>
    <name evidence="13" type="ORF">M983_0959</name>
</gene>
<dbReference type="SUPFAM" id="SSF101967">
    <property type="entry name" value="Adhesin YadA, collagen-binding domain"/>
    <property type="match status" value="1"/>
</dbReference>
<feature type="signal peptide" evidence="10">
    <location>
        <begin position="1"/>
        <end position="21"/>
    </location>
</feature>
<dbReference type="Pfam" id="PF05658">
    <property type="entry name" value="YadA_head"/>
    <property type="match status" value="1"/>
</dbReference>
<evidence type="ECO:0000313" key="13">
    <source>
        <dbReference type="EMBL" id="OAT34816.1"/>
    </source>
</evidence>
<dbReference type="Gene3D" id="2.150.10.10">
    <property type="entry name" value="Serralysin-like metalloprotease, C-terminal"/>
    <property type="match status" value="1"/>
</dbReference>
<dbReference type="Proteomes" id="UP000094023">
    <property type="component" value="Unassembled WGS sequence"/>
</dbReference>
<dbReference type="SUPFAM" id="SSF54523">
    <property type="entry name" value="Pili subunits"/>
    <property type="match status" value="1"/>
</dbReference>
<dbReference type="EMBL" id="LXEN01000040">
    <property type="protein sequence ID" value="OAT34816.1"/>
    <property type="molecule type" value="Genomic_DNA"/>
</dbReference>
<keyword evidence="7" id="KW-0653">Protein transport</keyword>
<dbReference type="GO" id="GO:0009279">
    <property type="term" value="C:cell outer membrane"/>
    <property type="evidence" value="ECO:0007669"/>
    <property type="project" value="UniProtKB-SubCell"/>
</dbReference>